<keyword evidence="1" id="KW-0862">Zinc</keyword>
<keyword evidence="1" id="KW-0479">Metal-binding</keyword>
<sequence length="546" mass="58901">MTIDWVRSRAVVFRILAATYAVFGEDAFKGRYQAIARLYGPEVSGETIELVFKDAAVKAAKLIEQNGPVAPAPAQPLSWSLADDGDDDSSTIVAQSEAGVPSDESGRKGSNKRRFSAIEGDEDDQVAWSPAPSSASLRSRSFGFVTKEGEYRCALCSSQLVDERELARHEKYSRSHRSKLKNRDLVFKAREQLARVERGMSFKLPQNEAGSSNNVEAVPSVQGRNRVIQTSRAQSEIRDTIEVTRYPSKPKSAPRLANGIGPKPPIPARRPGLSSPPSSPQAGLRSRLDTAQAGPPADMSSSASFSPSPNPNSTHPAPQGQSSSLESITPDKSSPSSLPSQQLCSASSPAQPMMGPGGTPSSVILKESEIRVLTDVLSQLLAPRRDQKALEAPTTGESTVVPGEASLVNSEADPPQNDLEVPSRLEDGRNVEVPLRLEDGRNVEVPLRSEDERDIEVPSILEDGRDVQVPSSLEDGHDGERRGLESAVDDEQELRRRNMSISRLLSVDSEACGAGNDYGQNGQRDREGARTTTRDPNGRDVIGIPE</sequence>
<dbReference type="InterPro" id="IPR055494">
    <property type="entry name" value="DUF7066"/>
</dbReference>
<evidence type="ECO:0000259" key="3">
    <source>
        <dbReference type="PROSITE" id="PS50157"/>
    </source>
</evidence>
<feature type="compositionally biased region" description="Low complexity" evidence="2">
    <location>
        <begin position="295"/>
        <end position="318"/>
    </location>
</feature>
<proteinExistence type="predicted"/>
<dbReference type="Proteomes" id="UP001172681">
    <property type="component" value="Unassembled WGS sequence"/>
</dbReference>
<evidence type="ECO:0000256" key="2">
    <source>
        <dbReference type="SAM" id="MobiDB-lite"/>
    </source>
</evidence>
<name>A0AA38YCK3_9EURO</name>
<feature type="region of interest" description="Disordered" evidence="2">
    <location>
        <begin position="204"/>
        <end position="362"/>
    </location>
</feature>
<dbReference type="PROSITE" id="PS50157">
    <property type="entry name" value="ZINC_FINGER_C2H2_2"/>
    <property type="match status" value="1"/>
</dbReference>
<comment type="caution">
    <text evidence="4">The sequence shown here is derived from an EMBL/GenBank/DDBJ whole genome shotgun (WGS) entry which is preliminary data.</text>
</comment>
<evidence type="ECO:0000313" key="5">
    <source>
        <dbReference type="Proteomes" id="UP001172681"/>
    </source>
</evidence>
<gene>
    <name evidence="4" type="ORF">H2204_001608</name>
</gene>
<feature type="compositionally biased region" description="Low complexity" evidence="2">
    <location>
        <begin position="269"/>
        <end position="284"/>
    </location>
</feature>
<feature type="domain" description="C2H2-type" evidence="3">
    <location>
        <begin position="151"/>
        <end position="181"/>
    </location>
</feature>
<feature type="region of interest" description="Disordered" evidence="2">
    <location>
        <begin position="508"/>
        <end position="546"/>
    </location>
</feature>
<dbReference type="Pfam" id="PF23217">
    <property type="entry name" value="DUF7066"/>
    <property type="match status" value="1"/>
</dbReference>
<organism evidence="4 5">
    <name type="scientific">Knufia peltigerae</name>
    <dbReference type="NCBI Taxonomy" id="1002370"/>
    <lineage>
        <taxon>Eukaryota</taxon>
        <taxon>Fungi</taxon>
        <taxon>Dikarya</taxon>
        <taxon>Ascomycota</taxon>
        <taxon>Pezizomycotina</taxon>
        <taxon>Eurotiomycetes</taxon>
        <taxon>Chaetothyriomycetidae</taxon>
        <taxon>Chaetothyriales</taxon>
        <taxon>Trichomeriaceae</taxon>
        <taxon>Knufia</taxon>
    </lineage>
</organism>
<feature type="region of interest" description="Disordered" evidence="2">
    <location>
        <begin position="447"/>
        <end position="495"/>
    </location>
</feature>
<protein>
    <recommendedName>
        <fullName evidence="3">C2H2-type domain-containing protein</fullName>
    </recommendedName>
</protein>
<dbReference type="GO" id="GO:0008270">
    <property type="term" value="F:zinc ion binding"/>
    <property type="evidence" value="ECO:0007669"/>
    <property type="project" value="UniProtKB-KW"/>
</dbReference>
<keyword evidence="1" id="KW-0863">Zinc-finger</keyword>
<feature type="compositionally biased region" description="Polar residues" evidence="2">
    <location>
        <begin position="319"/>
        <end position="332"/>
    </location>
</feature>
<evidence type="ECO:0000313" key="4">
    <source>
        <dbReference type="EMBL" id="KAJ9644257.1"/>
    </source>
</evidence>
<feature type="region of interest" description="Disordered" evidence="2">
    <location>
        <begin position="70"/>
        <end position="112"/>
    </location>
</feature>
<keyword evidence="5" id="KW-1185">Reference proteome</keyword>
<feature type="region of interest" description="Disordered" evidence="2">
    <location>
        <begin position="117"/>
        <end position="136"/>
    </location>
</feature>
<feature type="compositionally biased region" description="Basic and acidic residues" evidence="2">
    <location>
        <begin position="474"/>
        <end position="484"/>
    </location>
</feature>
<dbReference type="EMBL" id="JAPDRN010000006">
    <property type="protein sequence ID" value="KAJ9644257.1"/>
    <property type="molecule type" value="Genomic_DNA"/>
</dbReference>
<feature type="compositionally biased region" description="Basic and acidic residues" evidence="2">
    <location>
        <begin position="523"/>
        <end position="538"/>
    </location>
</feature>
<evidence type="ECO:0000256" key="1">
    <source>
        <dbReference type="PROSITE-ProRule" id="PRU00042"/>
    </source>
</evidence>
<dbReference type="InterPro" id="IPR013087">
    <property type="entry name" value="Znf_C2H2_type"/>
</dbReference>
<feature type="compositionally biased region" description="Low complexity" evidence="2">
    <location>
        <begin position="333"/>
        <end position="352"/>
    </location>
</feature>
<reference evidence="4" key="1">
    <citation type="submission" date="2022-10" db="EMBL/GenBank/DDBJ databases">
        <title>Culturing micro-colonial fungi from biological soil crusts in the Mojave desert and describing Neophaeococcomyces mojavensis, and introducing the new genera and species Taxawa tesnikishii.</title>
        <authorList>
            <person name="Kurbessoian T."/>
            <person name="Stajich J.E."/>
        </authorList>
    </citation>
    <scope>NUCLEOTIDE SEQUENCE</scope>
    <source>
        <strain evidence="4">TK_35</strain>
    </source>
</reference>
<accession>A0AA38YCK3</accession>
<dbReference type="AlphaFoldDB" id="A0AA38YCK3"/>